<evidence type="ECO:0000313" key="1">
    <source>
        <dbReference type="EMBL" id="MDO6421894.1"/>
    </source>
</evidence>
<accession>A0AAW7X667</accession>
<protein>
    <submittedName>
        <fullName evidence="1">Diguanylate cyclase</fullName>
    </submittedName>
</protein>
<sequence length="326" mass="36816">MTNLQAATTILNTILHRCTHPCLITWPAIIIFALTCNIAIADDTQSPTPAQTIRPPVHYNLTHYCGESDNMGNQYIDKLIELAFSYHSATVSIETLGNRCSHAREKKLLEEGRSDIFWAATTKEFEATLIAIRIPIFRGLLGHRIAIIPRAHQGKYANVTTMEQVKKLTIGQGLDWTDARILKANGFDVTESADVENLYRMLLANRFDLFLRGVMEPWDEVNQHPELPLAVEENLMFIYRMPAYLFVSPKKPDIAAIIENGLWQALEDGSFDKVLINDPVFNEALQKLNAKKRTIFYLDNPLLLDTAPVDDPRLWLDVTTLNAAAN</sequence>
<dbReference type="RefSeq" id="WP_303491606.1">
    <property type="nucleotide sequence ID" value="NZ_JAUOPB010000003.1"/>
</dbReference>
<organism evidence="1 2">
    <name type="scientific">Saccharophagus degradans</name>
    <dbReference type="NCBI Taxonomy" id="86304"/>
    <lineage>
        <taxon>Bacteria</taxon>
        <taxon>Pseudomonadati</taxon>
        <taxon>Pseudomonadota</taxon>
        <taxon>Gammaproteobacteria</taxon>
        <taxon>Cellvibrionales</taxon>
        <taxon>Cellvibrionaceae</taxon>
        <taxon>Saccharophagus</taxon>
    </lineage>
</organism>
<name>A0AAW7X667_9GAMM</name>
<dbReference type="SUPFAM" id="SSF53850">
    <property type="entry name" value="Periplasmic binding protein-like II"/>
    <property type="match status" value="1"/>
</dbReference>
<proteinExistence type="predicted"/>
<gene>
    <name evidence="1" type="ORF">Q4521_05370</name>
</gene>
<reference evidence="1" key="1">
    <citation type="submission" date="2023-07" db="EMBL/GenBank/DDBJ databases">
        <title>Genome content predicts the carbon catabolic preferences of heterotrophic bacteria.</title>
        <authorList>
            <person name="Gralka M."/>
        </authorList>
    </citation>
    <scope>NUCLEOTIDE SEQUENCE</scope>
    <source>
        <strain evidence="1">I3M17_2</strain>
    </source>
</reference>
<dbReference type="AlphaFoldDB" id="A0AAW7X667"/>
<evidence type="ECO:0000313" key="2">
    <source>
        <dbReference type="Proteomes" id="UP001169760"/>
    </source>
</evidence>
<comment type="caution">
    <text evidence="1">The sequence shown here is derived from an EMBL/GenBank/DDBJ whole genome shotgun (WGS) entry which is preliminary data.</text>
</comment>
<dbReference type="EMBL" id="JAUOPB010000003">
    <property type="protein sequence ID" value="MDO6421894.1"/>
    <property type="molecule type" value="Genomic_DNA"/>
</dbReference>
<dbReference type="Proteomes" id="UP001169760">
    <property type="component" value="Unassembled WGS sequence"/>
</dbReference>